<dbReference type="GO" id="GO:0005525">
    <property type="term" value="F:GTP binding"/>
    <property type="evidence" value="ECO:0007669"/>
    <property type="project" value="UniProtKB-KW"/>
</dbReference>
<dbReference type="GO" id="GO:0005829">
    <property type="term" value="C:cytosol"/>
    <property type="evidence" value="ECO:0007669"/>
    <property type="project" value="TreeGrafter"/>
</dbReference>
<dbReference type="Gene3D" id="3.40.50.300">
    <property type="entry name" value="P-loop containing nucleotide triphosphate hydrolases"/>
    <property type="match status" value="1"/>
</dbReference>
<dbReference type="EC" id="3.6.-.-" evidence="4"/>
<evidence type="ECO:0000259" key="3">
    <source>
        <dbReference type="PROSITE" id="PS51709"/>
    </source>
</evidence>
<evidence type="ECO:0000256" key="1">
    <source>
        <dbReference type="ARBA" id="ARBA00022741"/>
    </source>
</evidence>
<dbReference type="SUPFAM" id="SSF52540">
    <property type="entry name" value="P-loop containing nucleoside triphosphate hydrolases"/>
    <property type="match status" value="1"/>
</dbReference>
<keyword evidence="1" id="KW-0547">Nucleotide-binding</keyword>
<comment type="caution">
    <text evidence="4">The sequence shown here is derived from an EMBL/GenBank/DDBJ whole genome shotgun (WGS) entry which is preliminary data.</text>
</comment>
<accession>A0A645FSZ1</accession>
<dbReference type="InterPro" id="IPR006073">
    <property type="entry name" value="GTP-bd"/>
</dbReference>
<feature type="domain" description="TrmE-type G" evidence="3">
    <location>
        <begin position="18"/>
        <end position="177"/>
    </location>
</feature>
<dbReference type="AlphaFoldDB" id="A0A645FSZ1"/>
<dbReference type="GO" id="GO:0016787">
    <property type="term" value="F:hydrolase activity"/>
    <property type="evidence" value="ECO:0007669"/>
    <property type="project" value="UniProtKB-KW"/>
</dbReference>
<dbReference type="PROSITE" id="PS51709">
    <property type="entry name" value="G_TRME"/>
    <property type="match status" value="1"/>
</dbReference>
<organism evidence="4">
    <name type="scientific">bioreactor metagenome</name>
    <dbReference type="NCBI Taxonomy" id="1076179"/>
    <lineage>
        <taxon>unclassified sequences</taxon>
        <taxon>metagenomes</taxon>
        <taxon>ecological metagenomes</taxon>
    </lineage>
</organism>
<dbReference type="SUPFAM" id="SSF116878">
    <property type="entry name" value="TrmE connector domain"/>
    <property type="match status" value="1"/>
</dbReference>
<dbReference type="Pfam" id="PF01926">
    <property type="entry name" value="MMR_HSR1"/>
    <property type="match status" value="1"/>
</dbReference>
<gene>
    <name evidence="4" type="primary">mnmE_46</name>
    <name evidence="4" type="ORF">SDC9_164379</name>
</gene>
<dbReference type="EMBL" id="VSSQ01064058">
    <property type="protein sequence ID" value="MPN17030.1"/>
    <property type="molecule type" value="Genomic_DNA"/>
</dbReference>
<sequence>MIQKLISSADTGRIIKEGFKIAIVGKPNVGKSSLMNALLKENRAIVTDIPGTTRDTIVEDITIKNIPVKLIDTAGIHDTEDAVEKIGIEKSKESFNEADLVLLILDCSQPLSAEDEKIIDTVGNRKALVLLNKTDLGMVLDENSLYEKMPNAIFIRTAVKEGIGINDIEKEIENLVYNGQVKQSGNTFITNVRHTNLLVSAKSALDDAINMIRLGEALEFIEIDVKRTFEFLGEIVGETVSDSIIDEVFSRFCLGK</sequence>
<reference evidence="4" key="1">
    <citation type="submission" date="2019-08" db="EMBL/GenBank/DDBJ databases">
        <authorList>
            <person name="Kucharzyk K."/>
            <person name="Murdoch R.W."/>
            <person name="Higgins S."/>
            <person name="Loffler F."/>
        </authorList>
    </citation>
    <scope>NUCLEOTIDE SEQUENCE</scope>
</reference>
<dbReference type="PRINTS" id="PR00449">
    <property type="entry name" value="RASTRNSFRMNG"/>
</dbReference>
<keyword evidence="2" id="KW-0342">GTP-binding</keyword>
<dbReference type="InterPro" id="IPR005225">
    <property type="entry name" value="Small_GTP-bd"/>
</dbReference>
<proteinExistence type="predicted"/>
<dbReference type="InterPro" id="IPR025867">
    <property type="entry name" value="MnmE_helical"/>
</dbReference>
<protein>
    <submittedName>
        <fullName evidence="4">tRNA modification GTPase MnmE</fullName>
        <ecNumber evidence="4">3.6.-.-</ecNumber>
    </submittedName>
</protein>
<dbReference type="NCBIfam" id="TIGR00231">
    <property type="entry name" value="small_GTP"/>
    <property type="match status" value="1"/>
</dbReference>
<dbReference type="Gene3D" id="1.20.120.430">
    <property type="entry name" value="tRNA modification GTPase MnmE domain 2"/>
    <property type="match status" value="1"/>
</dbReference>
<dbReference type="Pfam" id="PF12631">
    <property type="entry name" value="MnmE_helical"/>
    <property type="match status" value="1"/>
</dbReference>
<dbReference type="InterPro" id="IPR027368">
    <property type="entry name" value="MnmE_dom2"/>
</dbReference>
<name>A0A645FSZ1_9ZZZZ</name>
<dbReference type="InterPro" id="IPR027417">
    <property type="entry name" value="P-loop_NTPase"/>
</dbReference>
<dbReference type="GO" id="GO:0002098">
    <property type="term" value="P:tRNA wobble uridine modification"/>
    <property type="evidence" value="ECO:0007669"/>
    <property type="project" value="TreeGrafter"/>
</dbReference>
<dbReference type="CDD" id="cd04164">
    <property type="entry name" value="trmE"/>
    <property type="match status" value="1"/>
</dbReference>
<keyword evidence="4" id="KW-0378">Hydrolase</keyword>
<dbReference type="PANTHER" id="PTHR42714">
    <property type="entry name" value="TRNA MODIFICATION GTPASE GTPBP3"/>
    <property type="match status" value="1"/>
</dbReference>
<dbReference type="GO" id="GO:0030488">
    <property type="term" value="P:tRNA methylation"/>
    <property type="evidence" value="ECO:0007669"/>
    <property type="project" value="TreeGrafter"/>
</dbReference>
<dbReference type="InterPro" id="IPR031168">
    <property type="entry name" value="G_TrmE"/>
</dbReference>
<evidence type="ECO:0000313" key="4">
    <source>
        <dbReference type="EMBL" id="MPN17030.1"/>
    </source>
</evidence>
<dbReference type="FunFam" id="3.40.50.300:FF:000494">
    <property type="entry name" value="tRNA modification GTPase MnmE"/>
    <property type="match status" value="1"/>
</dbReference>
<evidence type="ECO:0000256" key="2">
    <source>
        <dbReference type="ARBA" id="ARBA00023134"/>
    </source>
</evidence>
<dbReference type="PANTHER" id="PTHR42714:SF2">
    <property type="entry name" value="TRNA MODIFICATION GTPASE GTPBP3, MITOCHONDRIAL"/>
    <property type="match status" value="1"/>
</dbReference>